<dbReference type="AlphaFoldDB" id="A0A9P5H187"/>
<feature type="compositionally biased region" description="Basic and acidic residues" evidence="1">
    <location>
        <begin position="1173"/>
        <end position="1185"/>
    </location>
</feature>
<feature type="domain" description="SLS1 first KH" evidence="2">
    <location>
        <begin position="364"/>
        <end position="434"/>
    </location>
</feature>
<feature type="compositionally biased region" description="Polar residues" evidence="1">
    <location>
        <begin position="1192"/>
        <end position="1236"/>
    </location>
</feature>
<dbReference type="Pfam" id="PF14611">
    <property type="entry name" value="KH_SLS1_1"/>
    <property type="match status" value="1"/>
</dbReference>
<evidence type="ECO:0000259" key="3">
    <source>
        <dbReference type="Pfam" id="PF20776"/>
    </source>
</evidence>
<comment type="caution">
    <text evidence="5">The sequence shown here is derived from an EMBL/GenBank/DDBJ whole genome shotgun (WGS) entry which is preliminary data.</text>
</comment>
<dbReference type="GO" id="GO:0005743">
    <property type="term" value="C:mitochondrial inner membrane"/>
    <property type="evidence" value="ECO:0007669"/>
    <property type="project" value="InterPro"/>
</dbReference>
<feature type="region of interest" description="Disordered" evidence="1">
    <location>
        <begin position="118"/>
        <end position="179"/>
    </location>
</feature>
<name>A0A9P5H187_9HYPO</name>
<feature type="compositionally biased region" description="Polar residues" evidence="1">
    <location>
        <begin position="944"/>
        <end position="955"/>
    </location>
</feature>
<feature type="domain" description="SLS1 C-terminal" evidence="4">
    <location>
        <begin position="542"/>
        <end position="839"/>
    </location>
</feature>
<dbReference type="InterPro" id="IPR048400">
    <property type="entry name" value="SLS1_N"/>
</dbReference>
<feature type="compositionally biased region" description="Acidic residues" evidence="1">
    <location>
        <begin position="1131"/>
        <end position="1147"/>
    </location>
</feature>
<evidence type="ECO:0000259" key="2">
    <source>
        <dbReference type="Pfam" id="PF14611"/>
    </source>
</evidence>
<feature type="region of interest" description="Disordered" evidence="1">
    <location>
        <begin position="1166"/>
        <end position="1248"/>
    </location>
</feature>
<dbReference type="InterPro" id="IPR048401">
    <property type="entry name" value="SLS1_C"/>
</dbReference>
<organism evidence="5 6">
    <name type="scientific">Cylindrodendrum hubeiense</name>
    <dbReference type="NCBI Taxonomy" id="595255"/>
    <lineage>
        <taxon>Eukaryota</taxon>
        <taxon>Fungi</taxon>
        <taxon>Dikarya</taxon>
        <taxon>Ascomycota</taxon>
        <taxon>Pezizomycotina</taxon>
        <taxon>Sordariomycetes</taxon>
        <taxon>Hypocreomycetidae</taxon>
        <taxon>Hypocreales</taxon>
        <taxon>Nectriaceae</taxon>
        <taxon>Cylindrodendrum</taxon>
    </lineage>
</organism>
<sequence length="1248" mass="139962">MISRAARASRIRLARRVSITQRSAVLGFRALPRRDVFDQRRRFASDSDPPPQFNAETEALISDKLFGRDAKRTIVKEDDNPKTPKDVDEDDADWDEPAFDEAGNSIAAEIDKFLADVAGVPTGPSQDPKPWSKPRRDRDTSTNSAYEQRSSDSASPRSKPRSVFSSDSMSELPVLPDFEPPSFQSNNRLRHNLLHNQPLGVSALGVPADAIIIKNPNKMRIDRKAAKEIIEKPMFPTADVDWKRLDPTNGANELDSKDEIWSNINELRPDSRALRMRDFEKLSRALFNGFTTDQLREYVRDYEMEAGLGDMPLGNYPWIMKQMPWTPFKSLPVAEKAAYKYSFVQKLIVQKWKVGIQEHVDALGQAFIWVDPHYFKFLALGSRPFLKGARNDFLDESNNEKLSTTSTECRLNITARKAATYAILERLDQHLKNVHHRMLPISQLTKHIPSPEELDDLARITSTSLKLHKQGKDTELQVSWFSEKKFRDSTSQVQNEDNVDTVLRLLTTLPSRGLVEKVACIPSLEPSSGVSGIFVGFNRERRSMAWRDKLRKWLRYVAPVGITNDTSKTPLDLAKTVSLPEYTGKLSSNFTTATFGHLLHSEAHRSTAKLSRKRRLLSPVTPHPASFSALKPSDDDPLSQSTAIILKFAPNVDRVTSPESKGPPVRLYIPITPETNIVDFKIPEDAALQCTVPWHVDDVMLPAQSVDVRLVNERHLPLDINQPELQKFLNIAHFNLRDGRLQTPKEVTLSIPEPWLSSRSKGGKASETSVDVLYAFRGIEIHQNIEMPLNGHTLRYSLIEAGQHGGKRQELTLQAGRPGAPATAFQGEQRESFLQVVEDVATGKFFSWGEGHKSVKAQQFDDFSYDLPAEELGEDFVVSEFDPEEEKRVWAQRKAYKAAREKQIKEERAAAKAAKKAAKSEDLKLDEKPTEESTAEPVAISETPAEQSAETSTVESTDEPLEKSTEEPLEKAAEEPLEKLTEESTEEPLEQPTEKPAELATEEPAKEYVKEHVEEPVKEPVKPAKREAPKPKAPAAPAMDENAFFRQFSSRAGDQLDQFKAPTKRRQSKKGKRAWAEDDLDEDDPFRIVPKPKSKLSSQPKNSSPSAGNIASKAGIAKQSPSTTAERFTFDDEWDDDFNDDEIEDNELSTAEIEAELVKMFGLDKPAAQQKARAVEEWEELKSEADEPAQPSKETSPQDNAQAVQQAESATPENESASPEKSAQVSSVEQSTTKISESVDDTIDKNNK</sequence>
<dbReference type="Proteomes" id="UP000722485">
    <property type="component" value="Unassembled WGS sequence"/>
</dbReference>
<feature type="region of interest" description="Disordered" evidence="1">
    <location>
        <begin position="70"/>
        <end position="98"/>
    </location>
</feature>
<dbReference type="EMBL" id="JAANBB010000278">
    <property type="protein sequence ID" value="KAF7544928.1"/>
    <property type="molecule type" value="Genomic_DNA"/>
</dbReference>
<feature type="domain" description="SLS1 N-terminal" evidence="3">
    <location>
        <begin position="255"/>
        <end position="357"/>
    </location>
</feature>
<dbReference type="Pfam" id="PF20778">
    <property type="entry name" value="SLS1_C"/>
    <property type="match status" value="1"/>
</dbReference>
<feature type="compositionally biased region" description="Basic and acidic residues" evidence="1">
    <location>
        <begin position="918"/>
        <end position="931"/>
    </location>
</feature>
<gene>
    <name evidence="5" type="ORF">G7Z17_g9577</name>
</gene>
<evidence type="ECO:0000259" key="4">
    <source>
        <dbReference type="Pfam" id="PF20778"/>
    </source>
</evidence>
<accession>A0A9P5H187</accession>
<feature type="compositionally biased region" description="Polar residues" evidence="1">
    <location>
        <begin position="141"/>
        <end position="156"/>
    </location>
</feature>
<dbReference type="InterPro" id="IPR032741">
    <property type="entry name" value="Sls1_KH-1"/>
</dbReference>
<feature type="compositionally biased region" description="Basic and acidic residues" evidence="1">
    <location>
        <begin position="992"/>
        <end position="1030"/>
    </location>
</feature>
<feature type="region of interest" description="Disordered" evidence="1">
    <location>
        <begin position="912"/>
        <end position="1150"/>
    </location>
</feature>
<protein>
    <submittedName>
        <fullName evidence="5">Uncharacterized protein</fullName>
    </submittedName>
</protein>
<feature type="compositionally biased region" description="Low complexity" evidence="1">
    <location>
        <begin position="1095"/>
        <end position="1106"/>
    </location>
</feature>
<dbReference type="Pfam" id="PF20776">
    <property type="entry name" value="SLS1_N"/>
    <property type="match status" value="1"/>
</dbReference>
<evidence type="ECO:0000313" key="5">
    <source>
        <dbReference type="EMBL" id="KAF7544928.1"/>
    </source>
</evidence>
<feature type="compositionally biased region" description="Basic and acidic residues" evidence="1">
    <location>
        <begin position="70"/>
        <end position="86"/>
    </location>
</feature>
<proteinExistence type="predicted"/>
<feature type="compositionally biased region" description="Acidic residues" evidence="1">
    <location>
        <begin position="87"/>
        <end position="98"/>
    </location>
</feature>
<dbReference type="OrthoDB" id="5392646at2759"/>
<evidence type="ECO:0000256" key="1">
    <source>
        <dbReference type="SAM" id="MobiDB-lite"/>
    </source>
</evidence>
<reference evidence="5" key="1">
    <citation type="submission" date="2020-03" db="EMBL/GenBank/DDBJ databases">
        <title>Draft Genome Sequence of Cylindrodendrum hubeiense.</title>
        <authorList>
            <person name="Buettner E."/>
            <person name="Kellner H."/>
        </authorList>
    </citation>
    <scope>NUCLEOTIDE SEQUENCE</scope>
    <source>
        <strain evidence="5">IHI 201604</strain>
    </source>
</reference>
<keyword evidence="6" id="KW-1185">Reference proteome</keyword>
<evidence type="ECO:0000313" key="6">
    <source>
        <dbReference type="Proteomes" id="UP000722485"/>
    </source>
</evidence>
<feature type="compositionally biased region" description="Basic residues" evidence="1">
    <location>
        <begin position="1062"/>
        <end position="1073"/>
    </location>
</feature>
<feature type="compositionally biased region" description="Basic and acidic residues" evidence="1">
    <location>
        <begin position="960"/>
        <end position="982"/>
    </location>
</feature>